<dbReference type="RefSeq" id="WP_277579231.1">
    <property type="nucleotide sequence ID" value="NZ_JANRMI010000004.1"/>
</dbReference>
<keyword evidence="1" id="KW-1133">Transmembrane helix</keyword>
<evidence type="ECO:0000313" key="3">
    <source>
        <dbReference type="Proteomes" id="UP001152321"/>
    </source>
</evidence>
<dbReference type="EMBL" id="JANRMI010000004">
    <property type="protein sequence ID" value="MDG0817760.1"/>
    <property type="molecule type" value="Genomic_DNA"/>
</dbReference>
<evidence type="ECO:0008006" key="4">
    <source>
        <dbReference type="Google" id="ProtNLM"/>
    </source>
</evidence>
<feature type="transmembrane region" description="Helical" evidence="1">
    <location>
        <begin position="97"/>
        <end position="119"/>
    </location>
</feature>
<dbReference type="Proteomes" id="UP001152321">
    <property type="component" value="Unassembled WGS sequence"/>
</dbReference>
<name>A0ABT6DNU3_9BACT</name>
<sequence length="175" mass="19416">MTTRTTTYMTLVLMVLGAAFSRLMPHPWNFTAIGAMALFGGSYFPSKRLSMLVPLLALLLSDLVLGFHSTMLFVYLPFTLMVMLGWTLREGKSPMRIVTASLVTSSVFFLVSNFGVWIMEGMYPQTWQGLVSCYVAAIPFFDNQILGDLFFSGVMFGAAEALKRTAPEFFSAKSV</sequence>
<comment type="caution">
    <text evidence="2">The sequence shown here is derived from an EMBL/GenBank/DDBJ whole genome shotgun (WGS) entry which is preliminary data.</text>
</comment>
<gene>
    <name evidence="2" type="ORF">NWE73_15370</name>
</gene>
<evidence type="ECO:0000256" key="1">
    <source>
        <dbReference type="SAM" id="Phobius"/>
    </source>
</evidence>
<reference evidence="2" key="1">
    <citation type="submission" date="2022-08" db="EMBL/GenBank/DDBJ databases">
        <title>Novel Bdellovibrio Species Isolated from Svalbard: Designation Bdellovibrio svalbardensis.</title>
        <authorList>
            <person name="Mitchell R.J."/>
            <person name="Choi S.Y."/>
        </authorList>
    </citation>
    <scope>NUCLEOTIDE SEQUENCE</scope>
    <source>
        <strain evidence="2">PAP01</strain>
    </source>
</reference>
<keyword evidence="1" id="KW-0812">Transmembrane</keyword>
<keyword evidence="1" id="KW-0472">Membrane</keyword>
<dbReference type="Pfam" id="PF20221">
    <property type="entry name" value="DUF6580"/>
    <property type="match status" value="1"/>
</dbReference>
<protein>
    <recommendedName>
        <fullName evidence="4">ECF transporter S component</fullName>
    </recommendedName>
</protein>
<dbReference type="InterPro" id="IPR046487">
    <property type="entry name" value="DUF6580"/>
</dbReference>
<proteinExistence type="predicted"/>
<evidence type="ECO:0000313" key="2">
    <source>
        <dbReference type="EMBL" id="MDG0817760.1"/>
    </source>
</evidence>
<keyword evidence="3" id="KW-1185">Reference proteome</keyword>
<organism evidence="2 3">
    <name type="scientific">Bdellovibrio svalbardensis</name>
    <dbReference type="NCBI Taxonomy" id="2972972"/>
    <lineage>
        <taxon>Bacteria</taxon>
        <taxon>Pseudomonadati</taxon>
        <taxon>Bdellovibrionota</taxon>
        <taxon>Bdellovibrionia</taxon>
        <taxon>Bdellovibrionales</taxon>
        <taxon>Pseudobdellovibrionaceae</taxon>
        <taxon>Bdellovibrio</taxon>
    </lineage>
</organism>
<accession>A0ABT6DNU3</accession>
<feature type="transmembrane region" description="Helical" evidence="1">
    <location>
        <begin position="49"/>
        <end position="76"/>
    </location>
</feature>